<accession>A0A0C2WUJ5</accession>
<protein>
    <submittedName>
        <fullName evidence="1">Uncharacterized protein</fullName>
    </submittedName>
</protein>
<dbReference type="InParanoid" id="A0A0C2WUJ5"/>
<dbReference type="HOGENOM" id="CLU_2739529_0_0_1"/>
<evidence type="ECO:0000313" key="2">
    <source>
        <dbReference type="Proteomes" id="UP000054549"/>
    </source>
</evidence>
<proteinExistence type="predicted"/>
<reference evidence="1 2" key="1">
    <citation type="submission" date="2014-04" db="EMBL/GenBank/DDBJ databases">
        <title>Evolutionary Origins and Diversification of the Mycorrhizal Mutualists.</title>
        <authorList>
            <consortium name="DOE Joint Genome Institute"/>
            <consortium name="Mycorrhizal Genomics Consortium"/>
            <person name="Kohler A."/>
            <person name="Kuo A."/>
            <person name="Nagy L.G."/>
            <person name="Floudas D."/>
            <person name="Copeland A."/>
            <person name="Barry K.W."/>
            <person name="Cichocki N."/>
            <person name="Veneault-Fourrey C."/>
            <person name="LaButti K."/>
            <person name="Lindquist E.A."/>
            <person name="Lipzen A."/>
            <person name="Lundell T."/>
            <person name="Morin E."/>
            <person name="Murat C."/>
            <person name="Riley R."/>
            <person name="Ohm R."/>
            <person name="Sun H."/>
            <person name="Tunlid A."/>
            <person name="Henrissat B."/>
            <person name="Grigoriev I.V."/>
            <person name="Hibbett D.S."/>
            <person name="Martin F."/>
        </authorList>
    </citation>
    <scope>NUCLEOTIDE SEQUENCE [LARGE SCALE GENOMIC DNA]</scope>
    <source>
        <strain evidence="1 2">Koide BX008</strain>
    </source>
</reference>
<dbReference type="EMBL" id="KN818306">
    <property type="protein sequence ID" value="KIL59993.1"/>
    <property type="molecule type" value="Genomic_DNA"/>
</dbReference>
<dbReference type="Proteomes" id="UP000054549">
    <property type="component" value="Unassembled WGS sequence"/>
</dbReference>
<name>A0A0C2WUJ5_AMAMK</name>
<dbReference type="AlphaFoldDB" id="A0A0C2WUJ5"/>
<sequence length="71" mass="7928">MATGYSRHRRKTDTGAECEDGQVVFLHLSRTMIKGVPYGGREKPQTTMTLTGLLFSPRLFGMSCQFNLSKS</sequence>
<keyword evidence="2" id="KW-1185">Reference proteome</keyword>
<organism evidence="1 2">
    <name type="scientific">Amanita muscaria (strain Koide BX008)</name>
    <dbReference type="NCBI Taxonomy" id="946122"/>
    <lineage>
        <taxon>Eukaryota</taxon>
        <taxon>Fungi</taxon>
        <taxon>Dikarya</taxon>
        <taxon>Basidiomycota</taxon>
        <taxon>Agaricomycotina</taxon>
        <taxon>Agaricomycetes</taxon>
        <taxon>Agaricomycetidae</taxon>
        <taxon>Agaricales</taxon>
        <taxon>Pluteineae</taxon>
        <taxon>Amanitaceae</taxon>
        <taxon>Amanita</taxon>
    </lineage>
</organism>
<evidence type="ECO:0000313" key="1">
    <source>
        <dbReference type="EMBL" id="KIL59993.1"/>
    </source>
</evidence>
<gene>
    <name evidence="1" type="ORF">M378DRAFT_168624</name>
</gene>